<gene>
    <name evidence="3" type="ORF">CVIRNUC_008042</name>
</gene>
<feature type="region of interest" description="Disordered" evidence="1">
    <location>
        <begin position="1218"/>
        <end position="1295"/>
    </location>
</feature>
<accession>A0AAV1IDP5</accession>
<dbReference type="PROSITE" id="PS50829">
    <property type="entry name" value="GYF"/>
    <property type="match status" value="1"/>
</dbReference>
<dbReference type="SUPFAM" id="SSF55277">
    <property type="entry name" value="GYF domain"/>
    <property type="match status" value="1"/>
</dbReference>
<dbReference type="Pfam" id="PF02213">
    <property type="entry name" value="GYF"/>
    <property type="match status" value="1"/>
</dbReference>
<feature type="region of interest" description="Disordered" evidence="1">
    <location>
        <begin position="505"/>
        <end position="1200"/>
    </location>
</feature>
<evidence type="ECO:0000313" key="4">
    <source>
        <dbReference type="Proteomes" id="UP001314263"/>
    </source>
</evidence>
<evidence type="ECO:0000256" key="1">
    <source>
        <dbReference type="SAM" id="MobiDB-lite"/>
    </source>
</evidence>
<feature type="domain" description="GYF" evidence="2">
    <location>
        <begin position="445"/>
        <end position="495"/>
    </location>
</feature>
<feature type="compositionally biased region" description="Basic and acidic residues" evidence="1">
    <location>
        <begin position="44"/>
        <end position="76"/>
    </location>
</feature>
<feature type="compositionally biased region" description="Basic and acidic residues" evidence="1">
    <location>
        <begin position="170"/>
        <end position="181"/>
    </location>
</feature>
<feature type="compositionally biased region" description="Low complexity" evidence="1">
    <location>
        <begin position="825"/>
        <end position="856"/>
    </location>
</feature>
<dbReference type="EMBL" id="CAUYUE010000011">
    <property type="protein sequence ID" value="CAK0784837.1"/>
    <property type="molecule type" value="Genomic_DNA"/>
</dbReference>
<dbReference type="InterPro" id="IPR035445">
    <property type="entry name" value="GYF-like_dom_sf"/>
</dbReference>
<evidence type="ECO:0000313" key="3">
    <source>
        <dbReference type="EMBL" id="CAK0784837.1"/>
    </source>
</evidence>
<feature type="compositionally biased region" description="Polar residues" evidence="1">
    <location>
        <begin position="28"/>
        <end position="43"/>
    </location>
</feature>
<feature type="compositionally biased region" description="Polar residues" evidence="1">
    <location>
        <begin position="613"/>
        <end position="622"/>
    </location>
</feature>
<feature type="compositionally biased region" description="Polar residues" evidence="1">
    <location>
        <begin position="579"/>
        <end position="596"/>
    </location>
</feature>
<protein>
    <recommendedName>
        <fullName evidence="2">GYF domain-containing protein</fullName>
    </recommendedName>
</protein>
<keyword evidence="4" id="KW-1185">Reference proteome</keyword>
<reference evidence="3 4" key="1">
    <citation type="submission" date="2023-10" db="EMBL/GenBank/DDBJ databases">
        <authorList>
            <person name="Maclean D."/>
            <person name="Macfadyen A."/>
        </authorList>
    </citation>
    <scope>NUCLEOTIDE SEQUENCE [LARGE SCALE GENOMIC DNA]</scope>
</reference>
<feature type="compositionally biased region" description="Low complexity" evidence="1">
    <location>
        <begin position="1401"/>
        <end position="1412"/>
    </location>
</feature>
<dbReference type="PANTHER" id="PTHR47471">
    <property type="entry name" value="GYF DOMAIN-CONTAINING PROTEIN"/>
    <property type="match status" value="1"/>
</dbReference>
<comment type="caution">
    <text evidence="3">The sequence shown here is derived from an EMBL/GenBank/DDBJ whole genome shotgun (WGS) entry which is preliminary data.</text>
</comment>
<feature type="compositionally biased region" description="Basic and acidic residues" evidence="1">
    <location>
        <begin position="109"/>
        <end position="123"/>
    </location>
</feature>
<feature type="compositionally biased region" description="Low complexity" evidence="1">
    <location>
        <begin position="668"/>
        <end position="695"/>
    </location>
</feature>
<feature type="region of interest" description="Disordered" evidence="1">
    <location>
        <begin position="1"/>
        <end position="237"/>
    </location>
</feature>
<proteinExistence type="predicted"/>
<feature type="compositionally biased region" description="Low complexity" evidence="1">
    <location>
        <begin position="1267"/>
        <end position="1283"/>
    </location>
</feature>
<organism evidence="3 4">
    <name type="scientific">Coccomyxa viridis</name>
    <dbReference type="NCBI Taxonomy" id="1274662"/>
    <lineage>
        <taxon>Eukaryota</taxon>
        <taxon>Viridiplantae</taxon>
        <taxon>Chlorophyta</taxon>
        <taxon>core chlorophytes</taxon>
        <taxon>Trebouxiophyceae</taxon>
        <taxon>Trebouxiophyceae incertae sedis</taxon>
        <taxon>Coccomyxaceae</taxon>
        <taxon>Coccomyxa</taxon>
    </lineage>
</organism>
<feature type="compositionally biased region" description="Basic and acidic residues" evidence="1">
    <location>
        <begin position="728"/>
        <end position="743"/>
    </location>
</feature>
<dbReference type="PANTHER" id="PTHR47471:SF1">
    <property type="entry name" value="PROTEIN ESSENTIAL FOR POTEXVIRUS ACCUMULATION 1"/>
    <property type="match status" value="1"/>
</dbReference>
<feature type="compositionally biased region" description="Low complexity" evidence="1">
    <location>
        <begin position="1017"/>
        <end position="1049"/>
    </location>
</feature>
<feature type="compositionally biased region" description="Low complexity" evidence="1">
    <location>
        <begin position="924"/>
        <end position="933"/>
    </location>
</feature>
<feature type="compositionally biased region" description="Low complexity" evidence="1">
    <location>
        <begin position="1183"/>
        <end position="1198"/>
    </location>
</feature>
<feature type="compositionally biased region" description="Basic and acidic residues" evidence="1">
    <location>
        <begin position="199"/>
        <end position="219"/>
    </location>
</feature>
<feature type="compositionally biased region" description="Low complexity" evidence="1">
    <location>
        <begin position="386"/>
        <end position="405"/>
    </location>
</feature>
<feature type="compositionally biased region" description="Low complexity" evidence="1">
    <location>
        <begin position="972"/>
        <end position="991"/>
    </location>
</feature>
<dbReference type="SMART" id="SM00444">
    <property type="entry name" value="GYF"/>
    <property type="match status" value="1"/>
</dbReference>
<dbReference type="InterPro" id="IPR003169">
    <property type="entry name" value="GYF"/>
</dbReference>
<evidence type="ECO:0000259" key="2">
    <source>
        <dbReference type="PROSITE" id="PS50829"/>
    </source>
</evidence>
<sequence>MAGMGHQGTSRLAHLPNDQAPPLAPQWMTDNAQKQGPGQWNQERSTKDVPWVHDNRQDKMGWQDDKTRAPDARWDKQSAGPFPERPQPSTLDDGLIAGLRPGGGQPSGKWREDGDRVLPRRDIPAPPRWGTEEPRWGADGPHLPKNDIFGLGGERWGEPKGRGRGITPELARRAPPRDGFTDRWVGAPGEEPSPGGRPPRMEKWGPEGEQHDPTVDRWGHRPAGAPFPPARGNPSGFAGPAAGFNEPHHVHQPLEPGRGRGFAAGRGRSMLPKGINTPQVPGAQGHWGGPTGPPAGPTFLEVLPLGSKAATHVYNKKAAVVIYKKLAAARKVVLPQAVSQEDQTLFAGADQPDPMDVLAGIHDPGNGGEPAPSADKPAALPPAPAPRLAAPSERPQPVKAAAPAAKVDEAKVIAARKPEGDAEPEAAPHKSGQIAAGPGSPPGQEDYWYYLDPSNKEQGPFSRSDILSWLAESYFDDKLRIRPENGPDASFRELSVMLKAWGHAKGASKVAEPLEAGQKPEQQQAAQAEPDRSWNSLESLQEKMGAAGLTDGGDRPASLAASASAPVPQPQTSRFEQVFAQSQARPTEMLQQQPPQGQAVARHPSGPEPAFQHLQQPHQSQELPRLPESLIHPEGPMPGASVGSFSFKMPGMDGWNGSPAPWQPPPHQQQAQQPQPQPQQASQPQPLQQQQQQQQGAFLRDFARPEHFAQHLFPQPQQAPAGGIGPEHMQDPRFQRALEEGRQRMQGPVPSEGGPTSLASWLEQGRPPAHHQPWGQHSPAFPLPQPEALYDQRQPEQSRMQHPHQGMNPLQHLMHQHGGFPGSFPAVPSVQQQQQPMQQAPQQAQAQAQPSVDPVVDPSRAGRAPSGPIGAGLESKGSSSSNLTAQGTQQQPQRPQLPPSLAELYPHLMPRPAQQREELPPPAAASSDPQSQAFHSMMFPLRPPTAGEQDPAPHAMRPQLFSQQPYHDASRQADQQGQQPQHIPPHQQAAAEYKTDEPASAAPAPFEKVRHKKPKAKPAAQPPMEALQPFEQRQRQQQMQQAAAPAVAEPEFRHVPPPPPPPPPQPEAPQPPAAFDSKPAPWAHKRAAAAPGQRSMLDIQKEEAERTRSHREAAEQAAAAAGLPVSSPSAGGWAKIAGGGTASRPGFGEDVATERAIAASLREHEERMQRRQGGVSVKPREMAGANGSPAAPPGAAFGDARKGRAGAALLPAAPWLLAGQKGASPKHQEASAKEMESQRKGQHKLGKAAPAKAQGNDDEDDMLWDYGGPKAPSSGGTASAAPKVNGSAQQRPNGMQPDGAFGTTMSPEFKAWCKDQMMKLSKKDDLTLVEFLMSCQSSGETAEYISAYLGKSPEVASFTAEFIRRKAAQLGGGRSAKLKAAPGMEKKHPGVTAAGAGGGVPAATGWQKPAAKGAKKKGKGRKADATMLGFAAGLDYTAFERPET</sequence>
<dbReference type="Gene3D" id="3.30.1490.40">
    <property type="match status" value="1"/>
</dbReference>
<feature type="compositionally biased region" description="Basic and acidic residues" evidence="1">
    <location>
        <begin position="1226"/>
        <end position="1239"/>
    </location>
</feature>
<feature type="region of interest" description="Disordered" evidence="1">
    <location>
        <begin position="1395"/>
        <end position="1422"/>
    </location>
</feature>
<feature type="region of interest" description="Disordered" evidence="1">
    <location>
        <begin position="347"/>
        <end position="452"/>
    </location>
</feature>
<feature type="compositionally biased region" description="Pro residues" evidence="1">
    <location>
        <begin position="1055"/>
        <end position="1072"/>
    </location>
</feature>
<dbReference type="Proteomes" id="UP001314263">
    <property type="component" value="Unassembled WGS sequence"/>
</dbReference>
<feature type="compositionally biased region" description="Basic and acidic residues" evidence="1">
    <location>
        <begin position="406"/>
        <end position="420"/>
    </location>
</feature>
<feature type="compositionally biased region" description="Low complexity" evidence="1">
    <location>
        <begin position="556"/>
        <end position="573"/>
    </location>
</feature>
<name>A0AAV1IDP5_9CHLO</name>
<feature type="compositionally biased region" description="Basic and acidic residues" evidence="1">
    <location>
        <begin position="1099"/>
        <end position="1114"/>
    </location>
</feature>
<feature type="compositionally biased region" description="Polar residues" evidence="1">
    <location>
        <begin position="876"/>
        <end position="885"/>
    </location>
</feature>